<reference evidence="14" key="1">
    <citation type="journal article" date="2016" name="Nature">
        <title>Genome evolution in the allotetraploid frog Xenopus laevis.</title>
        <authorList>
            <person name="Session A.M."/>
            <person name="Uno Y."/>
            <person name="Kwon T."/>
            <person name="Chapman J.A."/>
            <person name="Toyoda A."/>
            <person name="Takahashi S."/>
            <person name="Fukui A."/>
            <person name="Hikosaka A."/>
            <person name="Suzuki A."/>
            <person name="Kondo M."/>
            <person name="van Heeringen S.J."/>
            <person name="Quigley I."/>
            <person name="Heinz S."/>
            <person name="Ogino H."/>
            <person name="Ochi H."/>
            <person name="Hellsten U."/>
            <person name="Lyons J.B."/>
            <person name="Simakov O."/>
            <person name="Putnam N."/>
            <person name="Stites J."/>
            <person name="Kuroki Y."/>
            <person name="Tanaka T."/>
            <person name="Michiue T."/>
            <person name="Watanabe M."/>
            <person name="Bogdanovic O."/>
            <person name="Lister R."/>
            <person name="Georgiou G."/>
            <person name="Paranjpe S.S."/>
            <person name="van Kruijsbergen I."/>
            <person name="Shu S."/>
            <person name="Carlson J."/>
            <person name="Kinoshita T."/>
            <person name="Ohta Y."/>
            <person name="Mawaribuchi S."/>
            <person name="Jenkins J."/>
            <person name="Grimwood J."/>
            <person name="Schmutz J."/>
            <person name="Mitros T."/>
            <person name="Mozaffari S.V."/>
            <person name="Suzuki Y."/>
            <person name="Haramoto Y."/>
            <person name="Yamamoto T.S."/>
            <person name="Takagi C."/>
            <person name="Heald R."/>
            <person name="Miller K."/>
            <person name="Haudenschild C."/>
            <person name="Kitzman J."/>
            <person name="Nakayama T."/>
            <person name="Izutsu Y."/>
            <person name="Robert J."/>
            <person name="Fortriede J."/>
            <person name="Burns K."/>
            <person name="Lotay V."/>
            <person name="Karimi K."/>
            <person name="Yasuoka Y."/>
            <person name="Dichmann D.S."/>
            <person name="Flajnik M.F."/>
            <person name="Houston D.W."/>
            <person name="Shendure J."/>
            <person name="DuPasquier L."/>
            <person name="Vize P.D."/>
            <person name="Zorn A.M."/>
            <person name="Ito M."/>
            <person name="Marcotte E.M."/>
            <person name="Wallingford J.B."/>
            <person name="Ito Y."/>
            <person name="Asashima M."/>
            <person name="Ueno N."/>
            <person name="Matsuda Y."/>
            <person name="Veenstra G.J."/>
            <person name="Fujiyama A."/>
            <person name="Harland R.M."/>
            <person name="Taira M."/>
            <person name="Rokhsar D.S."/>
        </authorList>
    </citation>
    <scope>NUCLEOTIDE SEQUENCE [LARGE SCALE GENOMIC DNA]</scope>
    <source>
        <strain evidence="14">J</strain>
    </source>
</reference>
<accession>A0A974I2N5</accession>
<feature type="compositionally biased region" description="Basic and acidic residues" evidence="10">
    <location>
        <begin position="827"/>
        <end position="844"/>
    </location>
</feature>
<keyword evidence="4 9" id="KW-0863">Zinc-finger</keyword>
<dbReference type="Pfam" id="PF13705">
    <property type="entry name" value="TRC8_N"/>
    <property type="match status" value="1"/>
</dbReference>
<feature type="transmembrane region" description="Helical" evidence="11">
    <location>
        <begin position="142"/>
        <end position="162"/>
    </location>
</feature>
<feature type="transmembrane region" description="Helical" evidence="11">
    <location>
        <begin position="113"/>
        <end position="135"/>
    </location>
</feature>
<feature type="region of interest" description="Disordered" evidence="10">
    <location>
        <begin position="579"/>
        <end position="704"/>
    </location>
</feature>
<evidence type="ECO:0000256" key="8">
    <source>
        <dbReference type="ARBA" id="ARBA00035709"/>
    </source>
</evidence>
<dbReference type="CDD" id="cd16476">
    <property type="entry name" value="RING-H2_RNF139-like"/>
    <property type="match status" value="1"/>
</dbReference>
<dbReference type="OMA" id="SPWKHFR"/>
<dbReference type="PANTHER" id="PTHR22763:SF164">
    <property type="entry name" value="RING FINGER PROTEIN 145-LIKE"/>
    <property type="match status" value="1"/>
</dbReference>
<dbReference type="InterPro" id="IPR025754">
    <property type="entry name" value="TRC8_N_dom"/>
</dbReference>
<evidence type="ECO:0000256" key="11">
    <source>
        <dbReference type="SAM" id="Phobius"/>
    </source>
</evidence>
<feature type="transmembrane region" description="Helical" evidence="11">
    <location>
        <begin position="478"/>
        <end position="496"/>
    </location>
</feature>
<dbReference type="SUPFAM" id="SSF57850">
    <property type="entry name" value="RING/U-box"/>
    <property type="match status" value="1"/>
</dbReference>
<dbReference type="GO" id="GO:0036503">
    <property type="term" value="P:ERAD pathway"/>
    <property type="evidence" value="ECO:0007669"/>
    <property type="project" value="TreeGrafter"/>
</dbReference>
<organism evidence="13 14">
    <name type="scientific">Xenopus laevis</name>
    <name type="common">African clawed frog</name>
    <dbReference type="NCBI Taxonomy" id="8355"/>
    <lineage>
        <taxon>Eukaryota</taxon>
        <taxon>Metazoa</taxon>
        <taxon>Chordata</taxon>
        <taxon>Craniata</taxon>
        <taxon>Vertebrata</taxon>
        <taxon>Euteleostomi</taxon>
        <taxon>Amphibia</taxon>
        <taxon>Batrachia</taxon>
        <taxon>Anura</taxon>
        <taxon>Pipoidea</taxon>
        <taxon>Pipidae</taxon>
        <taxon>Xenopodinae</taxon>
        <taxon>Xenopus</taxon>
        <taxon>Xenopus</taxon>
    </lineage>
</organism>
<comment type="subcellular location">
    <subcellularLocation>
        <location evidence="1">Membrane</location>
        <topology evidence="1">Multi-pass membrane protein</topology>
    </subcellularLocation>
</comment>
<dbReference type="GO" id="GO:0016020">
    <property type="term" value="C:membrane"/>
    <property type="evidence" value="ECO:0007669"/>
    <property type="project" value="UniProtKB-SubCell"/>
</dbReference>
<evidence type="ECO:0000313" key="14">
    <source>
        <dbReference type="Proteomes" id="UP000694892"/>
    </source>
</evidence>
<dbReference type="PROSITE" id="PS50089">
    <property type="entry name" value="ZF_RING_2"/>
    <property type="match status" value="1"/>
</dbReference>
<protein>
    <recommendedName>
        <fullName evidence="8">RING finger protein 145</fullName>
    </recommendedName>
</protein>
<feature type="transmembrane region" description="Helical" evidence="11">
    <location>
        <begin position="52"/>
        <end position="72"/>
    </location>
</feature>
<gene>
    <name evidence="13" type="ORF">XELAEV_18004884mg</name>
</gene>
<feature type="transmembrane region" description="Helical" evidence="11">
    <location>
        <begin position="168"/>
        <end position="192"/>
    </location>
</feature>
<dbReference type="FunFam" id="3.30.40.10:FF:000145">
    <property type="entry name" value="RING finger protein 145"/>
    <property type="match status" value="1"/>
</dbReference>
<feature type="transmembrane region" description="Helical" evidence="11">
    <location>
        <begin position="334"/>
        <end position="362"/>
    </location>
</feature>
<dbReference type="SMART" id="SM00184">
    <property type="entry name" value="RING"/>
    <property type="match status" value="1"/>
</dbReference>
<feature type="region of interest" description="Disordered" evidence="10">
    <location>
        <begin position="807"/>
        <end position="844"/>
    </location>
</feature>
<keyword evidence="5" id="KW-0862">Zinc</keyword>
<evidence type="ECO:0000259" key="12">
    <source>
        <dbReference type="PROSITE" id="PS50089"/>
    </source>
</evidence>
<dbReference type="EMBL" id="CM004466">
    <property type="protein sequence ID" value="OCT99093.1"/>
    <property type="molecule type" value="Genomic_DNA"/>
</dbReference>
<feature type="transmembrane region" description="Helical" evidence="11">
    <location>
        <begin position="444"/>
        <end position="466"/>
    </location>
</feature>
<dbReference type="Pfam" id="PF13639">
    <property type="entry name" value="zf-RING_2"/>
    <property type="match status" value="1"/>
</dbReference>
<evidence type="ECO:0000256" key="2">
    <source>
        <dbReference type="ARBA" id="ARBA00022692"/>
    </source>
</evidence>
<dbReference type="AlphaFoldDB" id="A0A974I2N5"/>
<dbReference type="SMART" id="SM00744">
    <property type="entry name" value="RINGv"/>
    <property type="match status" value="1"/>
</dbReference>
<feature type="transmembrane region" description="Helical" evidence="11">
    <location>
        <begin position="213"/>
        <end position="241"/>
    </location>
</feature>
<dbReference type="InterPro" id="IPR011016">
    <property type="entry name" value="Znf_RING-CH"/>
</dbReference>
<evidence type="ECO:0000256" key="5">
    <source>
        <dbReference type="ARBA" id="ARBA00022833"/>
    </source>
</evidence>
<feature type="transmembrane region" description="Helical" evidence="11">
    <location>
        <begin position="404"/>
        <end position="432"/>
    </location>
</feature>
<feature type="compositionally biased region" description="Acidic residues" evidence="10">
    <location>
        <begin position="579"/>
        <end position="598"/>
    </location>
</feature>
<feature type="transmembrane region" description="Helical" evidence="11">
    <location>
        <begin position="374"/>
        <end position="392"/>
    </location>
</feature>
<proteinExistence type="predicted"/>
<evidence type="ECO:0000256" key="1">
    <source>
        <dbReference type="ARBA" id="ARBA00004141"/>
    </source>
</evidence>
<feature type="region of interest" description="Disordered" evidence="10">
    <location>
        <begin position="723"/>
        <end position="759"/>
    </location>
</feature>
<dbReference type="GO" id="GO:0061630">
    <property type="term" value="F:ubiquitin protein ligase activity"/>
    <property type="evidence" value="ECO:0007669"/>
    <property type="project" value="TreeGrafter"/>
</dbReference>
<dbReference type="Gene3D" id="3.30.40.10">
    <property type="entry name" value="Zinc/RING finger domain, C3HC4 (zinc finger)"/>
    <property type="match status" value="1"/>
</dbReference>
<keyword evidence="7 11" id="KW-0472">Membrane</keyword>
<evidence type="ECO:0000256" key="6">
    <source>
        <dbReference type="ARBA" id="ARBA00022989"/>
    </source>
</evidence>
<dbReference type="GO" id="GO:0012505">
    <property type="term" value="C:endomembrane system"/>
    <property type="evidence" value="ECO:0007669"/>
    <property type="project" value="TreeGrafter"/>
</dbReference>
<feature type="domain" description="RING-type" evidence="12">
    <location>
        <begin position="531"/>
        <end position="569"/>
    </location>
</feature>
<evidence type="ECO:0000256" key="7">
    <source>
        <dbReference type="ARBA" id="ARBA00023136"/>
    </source>
</evidence>
<dbReference type="InterPro" id="IPR001841">
    <property type="entry name" value="Znf_RING"/>
</dbReference>
<evidence type="ECO:0000256" key="9">
    <source>
        <dbReference type="PROSITE-ProRule" id="PRU00175"/>
    </source>
</evidence>
<evidence type="ECO:0000256" key="4">
    <source>
        <dbReference type="ARBA" id="ARBA00022771"/>
    </source>
</evidence>
<dbReference type="GO" id="GO:0043161">
    <property type="term" value="P:proteasome-mediated ubiquitin-dependent protein catabolic process"/>
    <property type="evidence" value="ECO:0007669"/>
    <property type="project" value="TreeGrafter"/>
</dbReference>
<keyword evidence="6 11" id="KW-1133">Transmembrane helix</keyword>
<evidence type="ECO:0000313" key="13">
    <source>
        <dbReference type="EMBL" id="OCT99093.1"/>
    </source>
</evidence>
<keyword evidence="3" id="KW-0479">Metal-binding</keyword>
<dbReference type="Proteomes" id="UP000694892">
    <property type="component" value="Chromosome 1L"/>
</dbReference>
<dbReference type="GO" id="GO:0008270">
    <property type="term" value="F:zinc ion binding"/>
    <property type="evidence" value="ECO:0007669"/>
    <property type="project" value="UniProtKB-KW"/>
</dbReference>
<evidence type="ECO:0000256" key="10">
    <source>
        <dbReference type="SAM" id="MobiDB-lite"/>
    </source>
</evidence>
<feature type="transmembrane region" description="Helical" evidence="11">
    <location>
        <begin position="253"/>
        <end position="283"/>
    </location>
</feature>
<dbReference type="InterPro" id="IPR013083">
    <property type="entry name" value="Znf_RING/FYVE/PHD"/>
</dbReference>
<evidence type="ECO:0000256" key="3">
    <source>
        <dbReference type="ARBA" id="ARBA00022723"/>
    </source>
</evidence>
<dbReference type="InterPro" id="IPR050731">
    <property type="entry name" value="HRD1_E3_ubiq-ligases"/>
</dbReference>
<keyword evidence="2 11" id="KW-0812">Transmembrane</keyword>
<dbReference type="PANTHER" id="PTHR22763">
    <property type="entry name" value="RING ZINC FINGER PROTEIN"/>
    <property type="match status" value="1"/>
</dbReference>
<name>A0A974I2N5_XENLA</name>
<sequence>MSRLEDIANVVLRLPSIVVLDLLYRWDFQAFTELSRPTYETNFFKSKHLWNIYYLAHFLCAVLLLLPLRYLVNIYLYLLTALLLYVAHRTTRDSIQQEMDSDFPGALYDDPNALTRIITALTGLVIVATLCSLLLKTRNAWLFCSPVLPLLGRIVGLPLQVLPPLNNVSIFLTVLGSLFYLLSNLGVLLNLFRKVYQEVVQVQEFDRLVTLGMQLWAHLAVPLLFLVFWLVSFSFHIVSFLSSKPGALGQQGLIFIFLNSAAECCGTPYCLIGLTFTVSYLALGMLNFCKFYLLGFDAFRNGNVMHRGVTEGVTLMLLALQTGLLDLQVLQRTFLLSIILFIVVTSTLQSMIEIADPIVLALGATRNRSLWKHLRGVSMCLFLLVFPCFMAYKISQFFHMDFWLLILVSSCMLTSLQVLGTLFIYALFMVELFHDNQVEKIDEIIYYVNAVSRVLEFLVAVCVVAYGTWESLFGEWSWMGVSVIIVHSYFNVWLRAQSGWKSFLLRREAAKKINSMPRATKEQLMAHNDVCPICFQDMSDAIITPCSHIFHGECLRKWLYIQDTCPICHQQVNPLVEELGEDKREEDEEEEAADEPMWEEATAHRYRRNHCNADSEEEELQESGLDAANGEGGGNKCNADRGSEEVELQESGLDAANGEGGGNKCNADRGSEEVELQESGLGAANEEGGNKCNAGPQREEVELQESGLDAANVEGGIKCNAEHQREEVELQESGLGAASGEGGNKCNAEHQREEVELQESGLDAANVEGGIKCNAEHQREEHQREEVELQESGLDAANVEGGIKCNAEHQREEVEEEDGGENSAQGEEWHLEGEGHLEVTEGGK</sequence>